<dbReference type="Gene3D" id="3.40.50.720">
    <property type="entry name" value="NAD(P)-binding Rossmann-like Domain"/>
    <property type="match status" value="1"/>
</dbReference>
<dbReference type="AlphaFoldDB" id="A0A085Z044"/>
<dbReference type="eggNOG" id="COG0702">
    <property type="taxonomic scope" value="Bacteria"/>
</dbReference>
<evidence type="ECO:0000313" key="2">
    <source>
        <dbReference type="EMBL" id="KFE97807.1"/>
    </source>
</evidence>
<dbReference type="SUPFAM" id="SSF51735">
    <property type="entry name" value="NAD(P)-binding Rossmann-fold domains"/>
    <property type="match status" value="1"/>
</dbReference>
<name>A0A085Z044_9FLAO</name>
<protein>
    <submittedName>
        <fullName evidence="2">NAD-dependent dehydratase</fullName>
    </submittedName>
</protein>
<dbReference type="InterPro" id="IPR036291">
    <property type="entry name" value="NAD(P)-bd_dom_sf"/>
</dbReference>
<gene>
    <name evidence="2" type="ORF">IX39_18810</name>
</gene>
<dbReference type="EMBL" id="JPRP01000004">
    <property type="protein sequence ID" value="KFE97807.1"/>
    <property type="molecule type" value="Genomic_DNA"/>
</dbReference>
<dbReference type="OrthoDB" id="2149806at2"/>
<accession>A0A085Z044</accession>
<dbReference type="PANTHER" id="PTHR43162">
    <property type="match status" value="1"/>
</dbReference>
<organism evidence="2 3">
    <name type="scientific">Chryseobacterium formosense</name>
    <dbReference type="NCBI Taxonomy" id="236814"/>
    <lineage>
        <taxon>Bacteria</taxon>
        <taxon>Pseudomonadati</taxon>
        <taxon>Bacteroidota</taxon>
        <taxon>Flavobacteriia</taxon>
        <taxon>Flavobacteriales</taxon>
        <taxon>Weeksellaceae</taxon>
        <taxon>Chryseobacterium group</taxon>
        <taxon>Chryseobacterium</taxon>
    </lineage>
</organism>
<comment type="caution">
    <text evidence="2">The sequence shown here is derived from an EMBL/GenBank/DDBJ whole genome shotgun (WGS) entry which is preliminary data.</text>
</comment>
<feature type="domain" description="NmrA-like" evidence="1">
    <location>
        <begin position="2"/>
        <end position="223"/>
    </location>
</feature>
<dbReference type="PANTHER" id="PTHR43162:SF1">
    <property type="entry name" value="PRESTALK A DIFFERENTIATION PROTEIN A"/>
    <property type="match status" value="1"/>
</dbReference>
<reference evidence="2 3" key="1">
    <citation type="submission" date="2014-07" db="EMBL/GenBank/DDBJ databases">
        <title>Genome of Chryseobacterium formosense LMG 24722.</title>
        <authorList>
            <person name="Pipes S.E."/>
            <person name="Stropko S.J."/>
            <person name="Newman J.D."/>
        </authorList>
    </citation>
    <scope>NUCLEOTIDE SEQUENCE [LARGE SCALE GENOMIC DNA]</scope>
    <source>
        <strain evidence="2 3">LMG 24722</strain>
    </source>
</reference>
<dbReference type="RefSeq" id="WP_034679182.1">
    <property type="nucleotide sequence ID" value="NZ_FPAP01000005.1"/>
</dbReference>
<dbReference type="Pfam" id="PF05368">
    <property type="entry name" value="NmrA"/>
    <property type="match status" value="1"/>
</dbReference>
<dbReference type="Gene3D" id="3.90.25.10">
    <property type="entry name" value="UDP-galactose 4-epimerase, domain 1"/>
    <property type="match status" value="1"/>
</dbReference>
<proteinExistence type="predicted"/>
<dbReference type="InterPro" id="IPR008030">
    <property type="entry name" value="NmrA-like"/>
</dbReference>
<dbReference type="InterPro" id="IPR051604">
    <property type="entry name" value="Ergot_Alk_Oxidoreductase"/>
</dbReference>
<sequence length="294" mass="31855">MKIIITGSVGNVAKPLAQQLIAEGHDITVISSNNSKKNEIENLGAKAAIGSITDLDFLVKTFEGADAAFLMTPPNMGGTNIVENTINAGKNYAEAIKQTGVKRIVMLSSIGVESPIENGPIKSLHFIEKFYNELENSSVTFLRAGYFYINFFNDIPLIKNAGIIGSNFPETATIPIVHPIDIAKAAAEELVENSEGKKVRYIVSDVRTASDFAKAFGNAIGKPHLPWVEFKDEASLNGMLQAGVPEEMAELYTEMGLGIRKGVVQKDFIEHGSVVNGKVKLEDFAKEFASKFNS</sequence>
<dbReference type="Proteomes" id="UP000028713">
    <property type="component" value="Unassembled WGS sequence"/>
</dbReference>
<evidence type="ECO:0000313" key="3">
    <source>
        <dbReference type="Proteomes" id="UP000028713"/>
    </source>
</evidence>
<dbReference type="STRING" id="236814.IX39_18810"/>
<evidence type="ECO:0000259" key="1">
    <source>
        <dbReference type="Pfam" id="PF05368"/>
    </source>
</evidence>
<keyword evidence="3" id="KW-1185">Reference proteome</keyword>